<feature type="domain" description="Glucose-methanol-choline oxidoreductase C-terminal" evidence="2">
    <location>
        <begin position="1"/>
        <end position="47"/>
    </location>
</feature>
<reference evidence="3 4" key="1">
    <citation type="submission" date="2013-11" db="EMBL/GenBank/DDBJ databases">
        <title>Genome sequencing of Stegodyphus mimosarum.</title>
        <authorList>
            <person name="Bechsgaard J."/>
        </authorList>
    </citation>
    <scope>NUCLEOTIDE SEQUENCE [LARGE SCALE GENOMIC DNA]</scope>
</reference>
<name>A0A087UZZ6_STEMI</name>
<evidence type="ECO:0000313" key="3">
    <source>
        <dbReference type="EMBL" id="KFM82935.1"/>
    </source>
</evidence>
<keyword evidence="4" id="KW-1185">Reference proteome</keyword>
<dbReference type="SUPFAM" id="SSF51905">
    <property type="entry name" value="FAD/NAD(P)-binding domain"/>
    <property type="match status" value="1"/>
</dbReference>
<dbReference type="AlphaFoldDB" id="A0A087UZZ6"/>
<dbReference type="PANTHER" id="PTHR11552:SF227">
    <property type="entry name" value="GLUCOSE DEHYDROGENASE [FAD, QUINONE]-LIKE PROTEIN"/>
    <property type="match status" value="1"/>
</dbReference>
<sequence length="161" mass="17601">MGHPKDPTTVVDPQLRVKTIKGLRVVDASVMPIVPSGNTNAPTIMIAEKASDMIKSTINCHSAHPYVSNSAEHSDLFVDAKDSLYFPGHPLNPLSEEESTGWINNNPGDTWQGIISAINFQPSTPNLHKKPLTPVPWNKEILAKNESNRMHNAKGTLFAVD</sequence>
<dbReference type="PANTHER" id="PTHR11552">
    <property type="entry name" value="GLUCOSE-METHANOL-CHOLINE GMC OXIDOREDUCTASE"/>
    <property type="match status" value="1"/>
</dbReference>
<dbReference type="InterPro" id="IPR012132">
    <property type="entry name" value="GMC_OxRdtase"/>
</dbReference>
<accession>A0A087UZZ6</accession>
<evidence type="ECO:0000256" key="1">
    <source>
        <dbReference type="ARBA" id="ARBA00010790"/>
    </source>
</evidence>
<dbReference type="GO" id="GO:0050660">
    <property type="term" value="F:flavin adenine dinucleotide binding"/>
    <property type="evidence" value="ECO:0007669"/>
    <property type="project" value="InterPro"/>
</dbReference>
<evidence type="ECO:0000313" key="4">
    <source>
        <dbReference type="Proteomes" id="UP000054359"/>
    </source>
</evidence>
<gene>
    <name evidence="3" type="ORF">X975_00837</name>
</gene>
<protein>
    <submittedName>
        <fullName evidence="3">Choline dehydrogenase, mitochondrial</fullName>
    </submittedName>
</protein>
<dbReference type="GO" id="GO:0016614">
    <property type="term" value="F:oxidoreductase activity, acting on CH-OH group of donors"/>
    <property type="evidence" value="ECO:0007669"/>
    <property type="project" value="InterPro"/>
</dbReference>
<organism evidence="3 4">
    <name type="scientific">Stegodyphus mimosarum</name>
    <name type="common">African social velvet spider</name>
    <dbReference type="NCBI Taxonomy" id="407821"/>
    <lineage>
        <taxon>Eukaryota</taxon>
        <taxon>Metazoa</taxon>
        <taxon>Ecdysozoa</taxon>
        <taxon>Arthropoda</taxon>
        <taxon>Chelicerata</taxon>
        <taxon>Arachnida</taxon>
        <taxon>Araneae</taxon>
        <taxon>Araneomorphae</taxon>
        <taxon>Entelegynae</taxon>
        <taxon>Eresoidea</taxon>
        <taxon>Eresidae</taxon>
        <taxon>Stegodyphus</taxon>
    </lineage>
</organism>
<dbReference type="InterPro" id="IPR007867">
    <property type="entry name" value="GMC_OxRtase_C"/>
</dbReference>
<feature type="non-terminal residue" evidence="3">
    <location>
        <position position="161"/>
    </location>
</feature>
<dbReference type="Pfam" id="PF05199">
    <property type="entry name" value="GMC_oxred_C"/>
    <property type="match status" value="1"/>
</dbReference>
<dbReference type="EMBL" id="KK122533">
    <property type="protein sequence ID" value="KFM82935.1"/>
    <property type="molecule type" value="Genomic_DNA"/>
</dbReference>
<dbReference type="STRING" id="407821.A0A087UZZ6"/>
<proteinExistence type="inferred from homology"/>
<dbReference type="InterPro" id="IPR036188">
    <property type="entry name" value="FAD/NAD-bd_sf"/>
</dbReference>
<dbReference type="OrthoDB" id="6432826at2759"/>
<evidence type="ECO:0000259" key="2">
    <source>
        <dbReference type="Pfam" id="PF05199"/>
    </source>
</evidence>
<dbReference type="Proteomes" id="UP000054359">
    <property type="component" value="Unassembled WGS sequence"/>
</dbReference>
<dbReference type="Gene3D" id="3.50.50.60">
    <property type="entry name" value="FAD/NAD(P)-binding domain"/>
    <property type="match status" value="1"/>
</dbReference>
<comment type="similarity">
    <text evidence="1">Belongs to the GMC oxidoreductase family.</text>
</comment>